<dbReference type="EMBL" id="BJWL01000012">
    <property type="protein sequence ID" value="GFY98328.1"/>
    <property type="molecule type" value="Genomic_DNA"/>
</dbReference>
<reference evidence="1 2" key="1">
    <citation type="submission" date="2019-07" db="EMBL/GenBank/DDBJ databases">
        <title>De Novo Assembly of kiwifruit Actinidia rufa.</title>
        <authorList>
            <person name="Sugita-Konishi S."/>
            <person name="Sato K."/>
            <person name="Mori E."/>
            <person name="Abe Y."/>
            <person name="Kisaki G."/>
            <person name="Hamano K."/>
            <person name="Suezawa K."/>
            <person name="Otani M."/>
            <person name="Fukuda T."/>
            <person name="Manabe T."/>
            <person name="Gomi K."/>
            <person name="Tabuchi M."/>
            <person name="Akimitsu K."/>
            <person name="Kataoka I."/>
        </authorList>
    </citation>
    <scope>NUCLEOTIDE SEQUENCE [LARGE SCALE GENOMIC DNA]</scope>
    <source>
        <strain evidence="2">cv. Fuchu</strain>
    </source>
</reference>
<evidence type="ECO:0000313" key="1">
    <source>
        <dbReference type="EMBL" id="GFY98328.1"/>
    </source>
</evidence>
<sequence length="94" mass="10100">MVSVLSPAPSQKQLSEFANLSGDECGDVTVKSRDSSSTRRFQESLGGKPLVSSEGLTWRGALGLLEEIPWGGSRLLGGDVWEGSSSLRSSMYRH</sequence>
<keyword evidence="2" id="KW-1185">Reference proteome</keyword>
<dbReference type="Proteomes" id="UP000585474">
    <property type="component" value="Unassembled WGS sequence"/>
</dbReference>
<evidence type="ECO:0000313" key="2">
    <source>
        <dbReference type="Proteomes" id="UP000585474"/>
    </source>
</evidence>
<organism evidence="1 2">
    <name type="scientific">Actinidia rufa</name>
    <dbReference type="NCBI Taxonomy" id="165716"/>
    <lineage>
        <taxon>Eukaryota</taxon>
        <taxon>Viridiplantae</taxon>
        <taxon>Streptophyta</taxon>
        <taxon>Embryophyta</taxon>
        <taxon>Tracheophyta</taxon>
        <taxon>Spermatophyta</taxon>
        <taxon>Magnoliopsida</taxon>
        <taxon>eudicotyledons</taxon>
        <taxon>Gunneridae</taxon>
        <taxon>Pentapetalae</taxon>
        <taxon>asterids</taxon>
        <taxon>Ericales</taxon>
        <taxon>Actinidiaceae</taxon>
        <taxon>Actinidia</taxon>
    </lineage>
</organism>
<comment type="caution">
    <text evidence="1">The sequence shown here is derived from an EMBL/GenBank/DDBJ whole genome shotgun (WGS) entry which is preliminary data.</text>
</comment>
<dbReference type="AlphaFoldDB" id="A0A7J0FHZ9"/>
<name>A0A7J0FHZ9_9ERIC</name>
<protein>
    <submittedName>
        <fullName evidence="1">Uncharacterized protein</fullName>
    </submittedName>
</protein>
<gene>
    <name evidence="1" type="ORF">Acr_12g0008690</name>
</gene>
<proteinExistence type="predicted"/>
<accession>A0A7J0FHZ9</accession>